<dbReference type="InterPro" id="IPR008521">
    <property type="entry name" value="Mg_trans_NIPA"/>
</dbReference>
<evidence type="ECO:0000256" key="4">
    <source>
        <dbReference type="ARBA" id="ARBA00022753"/>
    </source>
</evidence>
<dbReference type="EMBL" id="OZ019896">
    <property type="protein sequence ID" value="CAK9224191.1"/>
    <property type="molecule type" value="Genomic_DNA"/>
</dbReference>
<proteinExistence type="inferred from homology"/>
<dbReference type="Proteomes" id="UP001497512">
    <property type="component" value="Chromosome 4"/>
</dbReference>
<feature type="transmembrane region" description="Helical" evidence="8">
    <location>
        <begin position="150"/>
        <end position="168"/>
    </location>
</feature>
<organism evidence="9 10">
    <name type="scientific">Sphagnum troendelagicum</name>
    <dbReference type="NCBI Taxonomy" id="128251"/>
    <lineage>
        <taxon>Eukaryota</taxon>
        <taxon>Viridiplantae</taxon>
        <taxon>Streptophyta</taxon>
        <taxon>Embryophyta</taxon>
        <taxon>Bryophyta</taxon>
        <taxon>Sphagnophytina</taxon>
        <taxon>Sphagnopsida</taxon>
        <taxon>Sphagnales</taxon>
        <taxon>Sphagnaceae</taxon>
        <taxon>Sphagnum</taxon>
    </lineage>
</organism>
<keyword evidence="8" id="KW-0460">Magnesium</keyword>
<evidence type="ECO:0000313" key="10">
    <source>
        <dbReference type="Proteomes" id="UP001497512"/>
    </source>
</evidence>
<keyword evidence="4 8" id="KW-0967">Endosome</keyword>
<comment type="caution">
    <text evidence="8">Lacks conserved residue(s) required for the propagation of feature annotation.</text>
</comment>
<sequence>MGEWITGAAINVLGSVSINFGTNLLKLGHNQRERLALAEAAETGEKAVLKKSITHFQAWRVGVVVFMLGNILNFISFGYAAQSLLAALGSVQFVTNVFFAYVLLNEVVTRRIVLATIFIMAGNVFLVAFGNHQSLIYTHEELLASYKGHAYLVYCLVLILLVALHHVIYRRGRILISAYGEDGVGPHWWMLLPYAYSVVSGAIGSHSVLFAKSLSILLRLSMEGDNQLDEWFTYLVLLLFVGTASFWMARLNDGLAMFDAILIVPMLQIAWTFFSIFTGFIYFEEYRVFDRLRSYMFAVGIFLLFLGMSLLAPQGSRGAGTKNEDDDETESVPLMADGVMLPTEHREASHRRSFLQSILSDAALVVGRAKSACRMSVGLGQDRVQASSVFAMPMLASSRTQWRTPNLNSEWLSGLTNEVHKTTSDLNTMPLDRL</sequence>
<accession>A0ABP0ULG6</accession>
<dbReference type="SUPFAM" id="SSF103481">
    <property type="entry name" value="Multidrug resistance efflux transporter EmrE"/>
    <property type="match status" value="1"/>
</dbReference>
<evidence type="ECO:0000313" key="9">
    <source>
        <dbReference type="EMBL" id="CAK9224191.1"/>
    </source>
</evidence>
<keyword evidence="8" id="KW-1003">Cell membrane</keyword>
<keyword evidence="6 8" id="KW-0472">Membrane</keyword>
<comment type="similarity">
    <text evidence="2 8">Belongs to the NIPA (TC 2.A.7) family.</text>
</comment>
<keyword evidence="8" id="KW-0813">Transport</keyword>
<dbReference type="InterPro" id="IPR037185">
    <property type="entry name" value="EmrE-like"/>
</dbReference>
<reference evidence="9" key="1">
    <citation type="submission" date="2024-02" db="EMBL/GenBank/DDBJ databases">
        <authorList>
            <consortium name="ELIXIR-Norway"/>
            <consortium name="Elixir Norway"/>
        </authorList>
    </citation>
    <scope>NUCLEOTIDE SEQUENCE</scope>
</reference>
<comment type="subcellular location">
    <subcellularLocation>
        <location evidence="8">Cell membrane</location>
        <topology evidence="8">Multi-pass membrane protein</topology>
    </subcellularLocation>
    <subcellularLocation>
        <location evidence="8">Early endosome</location>
    </subcellularLocation>
    <subcellularLocation>
        <location evidence="1">Membrane</location>
        <topology evidence="1">Multi-pass membrane protein</topology>
    </subcellularLocation>
</comment>
<comment type="subunit">
    <text evidence="8">Homodimer.</text>
</comment>
<evidence type="ECO:0000256" key="6">
    <source>
        <dbReference type="ARBA" id="ARBA00023136"/>
    </source>
</evidence>
<gene>
    <name evidence="9" type="ORF">CSSPTR1EN2_LOCUS17208</name>
</gene>
<feature type="transmembrane region" description="Helical" evidence="8">
    <location>
        <begin position="188"/>
        <end position="211"/>
    </location>
</feature>
<evidence type="ECO:0000256" key="2">
    <source>
        <dbReference type="ARBA" id="ARBA00007001"/>
    </source>
</evidence>
<feature type="transmembrane region" description="Helical" evidence="8">
    <location>
        <begin position="111"/>
        <end position="130"/>
    </location>
</feature>
<evidence type="ECO:0000256" key="7">
    <source>
        <dbReference type="ARBA" id="ARBA00025284"/>
    </source>
</evidence>
<keyword evidence="8" id="KW-0406">Ion transport</keyword>
<name>A0ABP0ULG6_9BRYO</name>
<feature type="transmembrane region" description="Helical" evidence="8">
    <location>
        <begin position="58"/>
        <end position="79"/>
    </location>
</feature>
<evidence type="ECO:0000256" key="3">
    <source>
        <dbReference type="ARBA" id="ARBA00022692"/>
    </source>
</evidence>
<evidence type="ECO:0000256" key="5">
    <source>
        <dbReference type="ARBA" id="ARBA00022989"/>
    </source>
</evidence>
<dbReference type="PANTHER" id="PTHR12570">
    <property type="match status" value="1"/>
</dbReference>
<keyword evidence="10" id="KW-1185">Reference proteome</keyword>
<feature type="transmembrane region" description="Helical" evidence="8">
    <location>
        <begin position="295"/>
        <end position="312"/>
    </location>
</feature>
<feature type="transmembrane region" description="Helical" evidence="8">
    <location>
        <begin position="231"/>
        <end position="249"/>
    </location>
</feature>
<keyword evidence="5 8" id="KW-1133">Transmembrane helix</keyword>
<dbReference type="Pfam" id="PF05653">
    <property type="entry name" value="Mg_trans_NIPA"/>
    <property type="match status" value="1"/>
</dbReference>
<protein>
    <recommendedName>
        <fullName evidence="8">Probable magnesium transporter</fullName>
    </recommendedName>
</protein>
<keyword evidence="3 8" id="KW-0812">Transmembrane</keyword>
<feature type="transmembrane region" description="Helical" evidence="8">
    <location>
        <begin position="261"/>
        <end position="283"/>
    </location>
</feature>
<dbReference type="PANTHER" id="PTHR12570:SF9">
    <property type="entry name" value="MAGNESIUM TRANSPORTER NIPA8-RELATED"/>
    <property type="match status" value="1"/>
</dbReference>
<evidence type="ECO:0000256" key="1">
    <source>
        <dbReference type="ARBA" id="ARBA00004141"/>
    </source>
</evidence>
<evidence type="ECO:0000256" key="8">
    <source>
        <dbReference type="RuleBase" id="RU363078"/>
    </source>
</evidence>
<comment type="function">
    <text evidence="7 8">Acts as a Mg(2+) transporter. Can also transport other divalent cations such as Fe(2+), Sr(2+), Ba(2+), Mn(2+) and Co(2+) but to a much less extent than Mg(2+).</text>
</comment>